<name>A0ABW3UL49_9BACL</name>
<dbReference type="Pfam" id="PF00117">
    <property type="entry name" value="GATase"/>
    <property type="match status" value="1"/>
</dbReference>
<dbReference type="InterPro" id="IPR017926">
    <property type="entry name" value="GATASE"/>
</dbReference>
<dbReference type="InterPro" id="IPR044992">
    <property type="entry name" value="ChyE-like"/>
</dbReference>
<sequence>MRMLLLKHFDFDDPSYFISWAGQHEAELTILFPPNGFHAPAMDSFDLMIILGGPMSAYQDNEYPWLQSEKAFIREAVESGRKVLGICLGAQMLAEVLGGRVYRSPHKEIGWHQVKRNGTQHPLLEGVPDDFYSFHWHGDCFDIPPGGGFTGFVGSMQASGVYLWRTRSWSSIPSGNDGRLHDDDAGEMAA</sequence>
<dbReference type="EC" id="3.4.-.-" evidence="2"/>
<dbReference type="GO" id="GO:0016787">
    <property type="term" value="F:hydrolase activity"/>
    <property type="evidence" value="ECO:0007669"/>
    <property type="project" value="UniProtKB-KW"/>
</dbReference>
<organism evidence="2 3">
    <name type="scientific">Paenibacillus vulneris</name>
    <dbReference type="NCBI Taxonomy" id="1133364"/>
    <lineage>
        <taxon>Bacteria</taxon>
        <taxon>Bacillati</taxon>
        <taxon>Bacillota</taxon>
        <taxon>Bacilli</taxon>
        <taxon>Bacillales</taxon>
        <taxon>Paenibacillaceae</taxon>
        <taxon>Paenibacillus</taxon>
    </lineage>
</organism>
<dbReference type="RefSeq" id="WP_345587171.1">
    <property type="nucleotide sequence ID" value="NZ_BAABJG010000006.1"/>
</dbReference>
<keyword evidence="2" id="KW-0315">Glutamine amidotransferase</keyword>
<evidence type="ECO:0000313" key="2">
    <source>
        <dbReference type="EMBL" id="MFD1220541.1"/>
    </source>
</evidence>
<dbReference type="PROSITE" id="PS51273">
    <property type="entry name" value="GATASE_TYPE_1"/>
    <property type="match status" value="1"/>
</dbReference>
<dbReference type="InterPro" id="IPR029062">
    <property type="entry name" value="Class_I_gatase-like"/>
</dbReference>
<accession>A0ABW3UL49</accession>
<comment type="caution">
    <text evidence="2">The sequence shown here is derived from an EMBL/GenBank/DDBJ whole genome shotgun (WGS) entry which is preliminary data.</text>
</comment>
<feature type="domain" description="Glutamine amidotransferase" evidence="1">
    <location>
        <begin position="43"/>
        <end position="142"/>
    </location>
</feature>
<proteinExistence type="predicted"/>
<dbReference type="Gene3D" id="3.40.50.880">
    <property type="match status" value="1"/>
</dbReference>
<evidence type="ECO:0000313" key="3">
    <source>
        <dbReference type="Proteomes" id="UP001597180"/>
    </source>
</evidence>
<dbReference type="SUPFAM" id="SSF52317">
    <property type="entry name" value="Class I glutamine amidotransferase-like"/>
    <property type="match status" value="1"/>
</dbReference>
<dbReference type="PANTHER" id="PTHR42695:SF5">
    <property type="entry name" value="GLUTAMINE AMIDOTRANSFERASE YLR126C-RELATED"/>
    <property type="match status" value="1"/>
</dbReference>
<dbReference type="CDD" id="cd01741">
    <property type="entry name" value="GATase1_1"/>
    <property type="match status" value="1"/>
</dbReference>
<dbReference type="EMBL" id="JBHTLU010000013">
    <property type="protein sequence ID" value="MFD1220541.1"/>
    <property type="molecule type" value="Genomic_DNA"/>
</dbReference>
<dbReference type="Proteomes" id="UP001597180">
    <property type="component" value="Unassembled WGS sequence"/>
</dbReference>
<evidence type="ECO:0000259" key="1">
    <source>
        <dbReference type="Pfam" id="PF00117"/>
    </source>
</evidence>
<dbReference type="PANTHER" id="PTHR42695">
    <property type="entry name" value="GLUTAMINE AMIDOTRANSFERASE YLR126C-RELATED"/>
    <property type="match status" value="1"/>
</dbReference>
<keyword evidence="3" id="KW-1185">Reference proteome</keyword>
<gene>
    <name evidence="2" type="ORF">ACFQ4B_10445</name>
</gene>
<keyword evidence="2" id="KW-0378">Hydrolase</keyword>
<reference evidence="3" key="1">
    <citation type="journal article" date="2019" name="Int. J. Syst. Evol. Microbiol.">
        <title>The Global Catalogue of Microorganisms (GCM) 10K type strain sequencing project: providing services to taxonomists for standard genome sequencing and annotation.</title>
        <authorList>
            <consortium name="The Broad Institute Genomics Platform"/>
            <consortium name="The Broad Institute Genome Sequencing Center for Infectious Disease"/>
            <person name="Wu L."/>
            <person name="Ma J."/>
        </authorList>
    </citation>
    <scope>NUCLEOTIDE SEQUENCE [LARGE SCALE GENOMIC DNA]</scope>
    <source>
        <strain evidence="3">CCUG 53270</strain>
    </source>
</reference>
<protein>
    <submittedName>
        <fullName evidence="2">Type 1 glutamine amidotransferase</fullName>
        <ecNumber evidence="2">3.4.-.-</ecNumber>
    </submittedName>
</protein>